<evidence type="ECO:0000313" key="3">
    <source>
        <dbReference type="EMBL" id="KAF0744374.1"/>
    </source>
</evidence>
<name>A0A6G0XUZ3_9STRA</name>
<accession>A0A6G0XUZ3</accession>
<keyword evidence="4" id="KW-1185">Reference proteome</keyword>
<dbReference type="SMART" id="SM00233">
    <property type="entry name" value="PH"/>
    <property type="match status" value="1"/>
</dbReference>
<evidence type="ECO:0000256" key="1">
    <source>
        <dbReference type="SAM" id="MobiDB-lite"/>
    </source>
</evidence>
<organism evidence="3 4">
    <name type="scientific">Aphanomyces euteiches</name>
    <dbReference type="NCBI Taxonomy" id="100861"/>
    <lineage>
        <taxon>Eukaryota</taxon>
        <taxon>Sar</taxon>
        <taxon>Stramenopiles</taxon>
        <taxon>Oomycota</taxon>
        <taxon>Saprolegniomycetes</taxon>
        <taxon>Saprolegniales</taxon>
        <taxon>Verrucalvaceae</taxon>
        <taxon>Aphanomyces</taxon>
    </lineage>
</organism>
<dbReference type="VEuPathDB" id="FungiDB:AeMF1_016819"/>
<evidence type="ECO:0000313" key="4">
    <source>
        <dbReference type="Proteomes" id="UP000481153"/>
    </source>
</evidence>
<feature type="domain" description="PH" evidence="2">
    <location>
        <begin position="11"/>
        <end position="109"/>
    </location>
</feature>
<feature type="region of interest" description="Disordered" evidence="1">
    <location>
        <begin position="129"/>
        <end position="189"/>
    </location>
</feature>
<dbReference type="Pfam" id="PF00169">
    <property type="entry name" value="PH"/>
    <property type="match status" value="1"/>
</dbReference>
<comment type="caution">
    <text evidence="3">The sequence shown here is derived from an EMBL/GenBank/DDBJ whole genome shotgun (WGS) entry which is preliminary data.</text>
</comment>
<dbReference type="OrthoDB" id="294251at2759"/>
<dbReference type="PROSITE" id="PS50003">
    <property type="entry name" value="PH_DOMAIN"/>
    <property type="match status" value="1"/>
</dbReference>
<feature type="compositionally biased region" description="Basic and acidic residues" evidence="1">
    <location>
        <begin position="153"/>
        <end position="168"/>
    </location>
</feature>
<feature type="compositionally biased region" description="Polar residues" evidence="1">
    <location>
        <begin position="169"/>
        <end position="179"/>
    </location>
</feature>
<proteinExistence type="predicted"/>
<gene>
    <name evidence="3" type="ORF">Ae201684_000860</name>
</gene>
<dbReference type="InterPro" id="IPR001849">
    <property type="entry name" value="PH_domain"/>
</dbReference>
<dbReference type="AlphaFoldDB" id="A0A6G0XUZ3"/>
<reference evidence="3 4" key="1">
    <citation type="submission" date="2019-07" db="EMBL/GenBank/DDBJ databases">
        <title>Genomics analysis of Aphanomyces spp. identifies a new class of oomycete effector associated with host adaptation.</title>
        <authorList>
            <person name="Gaulin E."/>
        </authorList>
    </citation>
    <scope>NUCLEOTIDE SEQUENCE [LARGE SCALE GENOMIC DNA]</scope>
    <source>
        <strain evidence="3 4">ATCC 201684</strain>
    </source>
</reference>
<dbReference type="Gene3D" id="2.30.29.30">
    <property type="entry name" value="Pleckstrin-homology domain (PH domain)/Phosphotyrosine-binding domain (PTB)"/>
    <property type="match status" value="1"/>
</dbReference>
<dbReference type="SUPFAM" id="SSF50729">
    <property type="entry name" value="PH domain-like"/>
    <property type="match status" value="1"/>
</dbReference>
<evidence type="ECO:0000259" key="2">
    <source>
        <dbReference type="PROSITE" id="PS50003"/>
    </source>
</evidence>
<protein>
    <recommendedName>
        <fullName evidence="2">PH domain-containing protein</fullName>
    </recommendedName>
</protein>
<sequence length="189" mass="21416">MSVEPVARPTPPEIEGYLYKMKRKSGINLTGSWNKRWFYVDTKRREFGYSQSNTQTTMKNSIFLDDITAVVSFDDYCFQVESKTRKFFLKGESKAGAAVWVKTLETYRAQLVAHEKYLASTPLHMKEAKKEDNNTDNNQSVVAAPSKGSKTIYRSEDKAGEPKGKEAKTVSSTPVQAWSLSDEMDDDDD</sequence>
<dbReference type="InterPro" id="IPR011993">
    <property type="entry name" value="PH-like_dom_sf"/>
</dbReference>
<dbReference type="EMBL" id="VJMJ01000009">
    <property type="protein sequence ID" value="KAF0744374.1"/>
    <property type="molecule type" value="Genomic_DNA"/>
</dbReference>
<dbReference type="Proteomes" id="UP000481153">
    <property type="component" value="Unassembled WGS sequence"/>
</dbReference>